<evidence type="ECO:0000256" key="1">
    <source>
        <dbReference type="SAM" id="MobiDB-lite"/>
    </source>
</evidence>
<organism evidence="2">
    <name type="scientific">Arundo donax</name>
    <name type="common">Giant reed</name>
    <name type="synonym">Donax arundinaceus</name>
    <dbReference type="NCBI Taxonomy" id="35708"/>
    <lineage>
        <taxon>Eukaryota</taxon>
        <taxon>Viridiplantae</taxon>
        <taxon>Streptophyta</taxon>
        <taxon>Embryophyta</taxon>
        <taxon>Tracheophyta</taxon>
        <taxon>Spermatophyta</taxon>
        <taxon>Magnoliopsida</taxon>
        <taxon>Liliopsida</taxon>
        <taxon>Poales</taxon>
        <taxon>Poaceae</taxon>
        <taxon>PACMAD clade</taxon>
        <taxon>Arundinoideae</taxon>
        <taxon>Arundineae</taxon>
        <taxon>Arundo</taxon>
    </lineage>
</organism>
<name>A0A0A9AVI8_ARUDO</name>
<dbReference type="EMBL" id="GBRH01242794">
    <property type="protein sequence ID" value="JAD55101.1"/>
    <property type="molecule type" value="Transcribed_RNA"/>
</dbReference>
<dbReference type="AlphaFoldDB" id="A0A0A9AVI8"/>
<accession>A0A0A9AVI8</accession>
<feature type="region of interest" description="Disordered" evidence="1">
    <location>
        <begin position="1"/>
        <end position="50"/>
    </location>
</feature>
<reference evidence="2" key="2">
    <citation type="journal article" date="2015" name="Data Brief">
        <title>Shoot transcriptome of the giant reed, Arundo donax.</title>
        <authorList>
            <person name="Barrero R.A."/>
            <person name="Guerrero F.D."/>
            <person name="Moolhuijzen P."/>
            <person name="Goolsby J.A."/>
            <person name="Tidwell J."/>
            <person name="Bellgard S.E."/>
            <person name="Bellgard M.I."/>
        </authorList>
    </citation>
    <scope>NUCLEOTIDE SEQUENCE</scope>
    <source>
        <tissue evidence="2">Shoot tissue taken approximately 20 cm above the soil surface</tissue>
    </source>
</reference>
<reference evidence="2" key="1">
    <citation type="submission" date="2014-09" db="EMBL/GenBank/DDBJ databases">
        <authorList>
            <person name="Magalhaes I.L.F."/>
            <person name="Oliveira U."/>
            <person name="Santos F.R."/>
            <person name="Vidigal T.H.D.A."/>
            <person name="Brescovit A.D."/>
            <person name="Santos A.J."/>
        </authorList>
    </citation>
    <scope>NUCLEOTIDE SEQUENCE</scope>
    <source>
        <tissue evidence="2">Shoot tissue taken approximately 20 cm above the soil surface</tissue>
    </source>
</reference>
<feature type="compositionally biased region" description="Basic and acidic residues" evidence="1">
    <location>
        <begin position="10"/>
        <end position="30"/>
    </location>
</feature>
<protein>
    <submittedName>
        <fullName evidence="2">Uncharacterized protein</fullName>
    </submittedName>
</protein>
<sequence length="114" mass="13447">MRVGGRRRWRMSEGRGRRGRAEENDARESQGYRGKVKRLQRRERGGSDGVSFGLRLQRQRSRVWIRLGEDGLEEIHGDLDWIGLERRGSPPLRWRRPPPPLRHLPPPRQLGRLL</sequence>
<feature type="compositionally biased region" description="Pro residues" evidence="1">
    <location>
        <begin position="97"/>
        <end position="108"/>
    </location>
</feature>
<proteinExistence type="predicted"/>
<feature type="region of interest" description="Disordered" evidence="1">
    <location>
        <begin position="86"/>
        <end position="114"/>
    </location>
</feature>
<evidence type="ECO:0000313" key="2">
    <source>
        <dbReference type="EMBL" id="JAD55101.1"/>
    </source>
</evidence>